<keyword evidence="3" id="KW-0378">Hydrolase</keyword>
<proteinExistence type="predicted"/>
<dbReference type="InterPro" id="IPR051268">
    <property type="entry name" value="Type-I_R_enzyme_R_subunit"/>
</dbReference>
<gene>
    <name evidence="3" type="ORF">J2S20_002361</name>
</gene>
<dbReference type="EMBL" id="JAUSTO010000027">
    <property type="protein sequence ID" value="MDQ0153639.1"/>
    <property type="molecule type" value="Genomic_DNA"/>
</dbReference>
<evidence type="ECO:0000313" key="3">
    <source>
        <dbReference type="EMBL" id="MDQ0153639.1"/>
    </source>
</evidence>
<dbReference type="Proteomes" id="UP001241537">
    <property type="component" value="Unassembled WGS sequence"/>
</dbReference>
<organism evidence="3 4">
    <name type="scientific">Moryella indoligenes</name>
    <dbReference type="NCBI Taxonomy" id="371674"/>
    <lineage>
        <taxon>Bacteria</taxon>
        <taxon>Bacillati</taxon>
        <taxon>Bacillota</taxon>
        <taxon>Clostridia</taxon>
        <taxon>Lachnospirales</taxon>
        <taxon>Lachnospiraceae</taxon>
        <taxon>Moryella</taxon>
    </lineage>
</organism>
<evidence type="ECO:0000313" key="4">
    <source>
        <dbReference type="Proteomes" id="UP001241537"/>
    </source>
</evidence>
<evidence type="ECO:0000259" key="2">
    <source>
        <dbReference type="Pfam" id="PF11867"/>
    </source>
</evidence>
<accession>A0AAE4ALY9</accession>
<keyword evidence="1" id="KW-0680">Restriction system</keyword>
<name>A0AAE4ALY9_9FIRM</name>
<dbReference type="PANTHER" id="PTHR30195">
    <property type="entry name" value="TYPE I SITE-SPECIFIC DEOXYRIBONUCLEASE PROTEIN SUBUNIT M AND R"/>
    <property type="match status" value="1"/>
</dbReference>
<dbReference type="EC" id="3.1.21.3" evidence="3"/>
<dbReference type="Pfam" id="PF11867">
    <property type="entry name" value="T1RH-like_C"/>
    <property type="match status" value="1"/>
</dbReference>
<dbReference type="GO" id="GO:0009307">
    <property type="term" value="P:DNA restriction-modification system"/>
    <property type="evidence" value="ECO:0007669"/>
    <property type="project" value="UniProtKB-KW"/>
</dbReference>
<reference evidence="3" key="1">
    <citation type="submission" date="2023-07" db="EMBL/GenBank/DDBJ databases">
        <title>Genomic Encyclopedia of Type Strains, Phase IV (KMG-IV): sequencing the most valuable type-strain genomes for metagenomic binning, comparative biology and taxonomic classification.</title>
        <authorList>
            <person name="Goeker M."/>
        </authorList>
    </citation>
    <scope>NUCLEOTIDE SEQUENCE</scope>
    <source>
        <strain evidence="3">DSM 19659</strain>
    </source>
</reference>
<sequence length="232" mass="26430">MIVRLMSGGTGKKFTLPEVNECINELLKHSIKSEGVINLFSDVQSEFSLFDPKSLEEVANMKEKNLAVELLKKLIAEQVSIYRRTNIVKSEKFSELIQGAMNRYLNGMLTNEEVIEELLKLAKEIVDATAEGEAMGLTADELAFYDALTKPQAIKDFYKHDELIAITKELTDLLRKNRTIDWQKKESARAGMRRLVKRLLKKHKCPPEGMDDAVQTVMSQCEMWTDNVMQVS</sequence>
<dbReference type="AlphaFoldDB" id="A0AAE4ALY9"/>
<feature type="domain" description="Type I restriction enzyme HindI endonuclease subunit-like C-terminal" evidence="2">
    <location>
        <begin position="10"/>
        <end position="225"/>
    </location>
</feature>
<protein>
    <submittedName>
        <fullName evidence="3">Type I restriction enzyme R subunit</fullName>
        <ecNumber evidence="3">3.1.21.3</ecNumber>
    </submittedName>
</protein>
<evidence type="ECO:0000256" key="1">
    <source>
        <dbReference type="ARBA" id="ARBA00022747"/>
    </source>
</evidence>
<keyword evidence="4" id="KW-1185">Reference proteome</keyword>
<comment type="caution">
    <text evidence="3">The sequence shown here is derived from an EMBL/GenBank/DDBJ whole genome shotgun (WGS) entry which is preliminary data.</text>
</comment>
<dbReference type="PANTHER" id="PTHR30195:SF15">
    <property type="entry name" value="TYPE I RESTRICTION ENZYME HINDI ENDONUCLEASE SUBUNIT"/>
    <property type="match status" value="1"/>
</dbReference>
<dbReference type="InterPro" id="IPR021810">
    <property type="entry name" value="T1RH-like_C"/>
</dbReference>
<dbReference type="GO" id="GO:0009035">
    <property type="term" value="F:type I site-specific deoxyribonuclease activity"/>
    <property type="evidence" value="ECO:0007669"/>
    <property type="project" value="UniProtKB-EC"/>
</dbReference>